<dbReference type="Pfam" id="PF01322">
    <property type="entry name" value="Cytochrom_C_2"/>
    <property type="match status" value="1"/>
</dbReference>
<dbReference type="RefSeq" id="WP_213355920.1">
    <property type="nucleotide sequence ID" value="NZ_JAHBGB010000044.1"/>
</dbReference>
<dbReference type="Proteomes" id="UP001597299">
    <property type="component" value="Unassembled WGS sequence"/>
</dbReference>
<comment type="caution">
    <text evidence="7">The sequence shown here is derived from an EMBL/GenBank/DDBJ whole genome shotgun (WGS) entry which is preliminary data.</text>
</comment>
<accession>A0ABW4Z3P3</accession>
<evidence type="ECO:0000256" key="5">
    <source>
        <dbReference type="ARBA" id="ARBA00023004"/>
    </source>
</evidence>
<reference evidence="8" key="1">
    <citation type="journal article" date="2019" name="Int. J. Syst. Evol. Microbiol.">
        <title>The Global Catalogue of Microorganisms (GCM) 10K type strain sequencing project: providing services to taxonomists for standard genome sequencing and annotation.</title>
        <authorList>
            <consortium name="The Broad Institute Genomics Platform"/>
            <consortium name="The Broad Institute Genome Sequencing Center for Infectious Disease"/>
            <person name="Wu L."/>
            <person name="Ma J."/>
        </authorList>
    </citation>
    <scope>NUCLEOTIDE SEQUENCE [LARGE SCALE GENOMIC DNA]</scope>
    <source>
        <strain evidence="8">CCM 7435</strain>
    </source>
</reference>
<keyword evidence="4" id="KW-0249">Electron transport</keyword>
<keyword evidence="5" id="KW-0408">Iron</keyword>
<evidence type="ECO:0000256" key="4">
    <source>
        <dbReference type="ARBA" id="ARBA00022982"/>
    </source>
</evidence>
<gene>
    <name evidence="7" type="ORF">ACFSNC_21955</name>
</gene>
<organism evidence="7 8">
    <name type="scientific">Ancylobacter oerskovii</name>
    <dbReference type="NCBI Taxonomy" id="459519"/>
    <lineage>
        <taxon>Bacteria</taxon>
        <taxon>Pseudomonadati</taxon>
        <taxon>Pseudomonadota</taxon>
        <taxon>Alphaproteobacteria</taxon>
        <taxon>Hyphomicrobiales</taxon>
        <taxon>Xanthobacteraceae</taxon>
        <taxon>Ancylobacter</taxon>
    </lineage>
</organism>
<keyword evidence="8" id="KW-1185">Reference proteome</keyword>
<dbReference type="Gene3D" id="1.20.120.10">
    <property type="entry name" value="Cytochrome c/b562"/>
    <property type="match status" value="1"/>
</dbReference>
<feature type="signal peptide" evidence="6">
    <location>
        <begin position="1"/>
        <end position="24"/>
    </location>
</feature>
<name>A0ABW4Z3P3_9HYPH</name>
<feature type="chain" id="PRO_5045458439" evidence="6">
    <location>
        <begin position="25"/>
        <end position="146"/>
    </location>
</feature>
<evidence type="ECO:0000313" key="8">
    <source>
        <dbReference type="Proteomes" id="UP001597299"/>
    </source>
</evidence>
<keyword evidence="2" id="KW-0349">Heme</keyword>
<evidence type="ECO:0000313" key="7">
    <source>
        <dbReference type="EMBL" id="MFD2143080.1"/>
    </source>
</evidence>
<keyword evidence="6" id="KW-0732">Signal</keyword>
<proteinExistence type="predicted"/>
<dbReference type="InterPro" id="IPR002321">
    <property type="entry name" value="Cyt_c_II"/>
</dbReference>
<dbReference type="InterPro" id="IPR012127">
    <property type="entry name" value="Cyt_c_prime"/>
</dbReference>
<dbReference type="PROSITE" id="PS51009">
    <property type="entry name" value="CYTCII"/>
    <property type="match status" value="1"/>
</dbReference>
<evidence type="ECO:0000256" key="3">
    <source>
        <dbReference type="ARBA" id="ARBA00022723"/>
    </source>
</evidence>
<dbReference type="PIRSF" id="PIRSF000027">
    <property type="entry name" value="Cytc_c_prime"/>
    <property type="match status" value="1"/>
</dbReference>
<keyword evidence="1" id="KW-0813">Transport</keyword>
<dbReference type="EMBL" id="JBHUHD010000001">
    <property type="protein sequence ID" value="MFD2143080.1"/>
    <property type="molecule type" value="Genomic_DNA"/>
</dbReference>
<protein>
    <submittedName>
        <fullName evidence="7">C-type cytochrome</fullName>
    </submittedName>
</protein>
<evidence type="ECO:0000256" key="1">
    <source>
        <dbReference type="ARBA" id="ARBA00022448"/>
    </source>
</evidence>
<dbReference type="SUPFAM" id="SSF47175">
    <property type="entry name" value="Cytochromes"/>
    <property type="match status" value="1"/>
</dbReference>
<evidence type="ECO:0000256" key="6">
    <source>
        <dbReference type="SAM" id="SignalP"/>
    </source>
</evidence>
<keyword evidence="3" id="KW-0479">Metal-binding</keyword>
<sequence length="146" mass="15216">MMSRKAAFAVAAVVSAIAATSVLAQDPVAEREKLMKEWGQVTRPVGAMLKGSQPFDLAAVQAALDSYAKNAAALPALFPAGSDGGKTEALPAVWTKNAEFNALFVKFGADATAARAAITDEASFKANIPDVIRTCGTCHQTFRAKS</sequence>
<evidence type="ECO:0000256" key="2">
    <source>
        <dbReference type="ARBA" id="ARBA00022617"/>
    </source>
</evidence>
<dbReference type="InterPro" id="IPR010980">
    <property type="entry name" value="Cyt_c/b562"/>
</dbReference>